<dbReference type="InterPro" id="IPR001258">
    <property type="entry name" value="NHL_repeat"/>
</dbReference>
<dbReference type="RefSeq" id="XP_010460164.1">
    <property type="nucleotide sequence ID" value="XM_010461862.1"/>
</dbReference>
<dbReference type="Gene3D" id="2.120.10.30">
    <property type="entry name" value="TolB, C-terminal domain"/>
    <property type="match status" value="1"/>
</dbReference>
<feature type="transmembrane region" description="Helical" evidence="3">
    <location>
        <begin position="270"/>
        <end position="293"/>
    </location>
</feature>
<keyword evidence="3" id="KW-0812">Transmembrane</keyword>
<feature type="chain" id="PRO_5046492320" evidence="4">
    <location>
        <begin position="24"/>
        <end position="407"/>
    </location>
</feature>
<proteinExistence type="predicted"/>
<organism evidence="5 6">
    <name type="scientific">Camelina sativa</name>
    <name type="common">False flax</name>
    <name type="synonym">Myagrum sativum</name>
    <dbReference type="NCBI Taxonomy" id="90675"/>
    <lineage>
        <taxon>Eukaryota</taxon>
        <taxon>Viridiplantae</taxon>
        <taxon>Streptophyta</taxon>
        <taxon>Embryophyta</taxon>
        <taxon>Tracheophyta</taxon>
        <taxon>Spermatophyta</taxon>
        <taxon>Magnoliopsida</taxon>
        <taxon>eudicotyledons</taxon>
        <taxon>Gunneridae</taxon>
        <taxon>Pentapetalae</taxon>
        <taxon>rosids</taxon>
        <taxon>malvids</taxon>
        <taxon>Brassicales</taxon>
        <taxon>Brassicaceae</taxon>
        <taxon>Camelineae</taxon>
        <taxon>Camelina</taxon>
    </lineage>
</organism>
<keyword evidence="1" id="KW-0677">Repeat</keyword>
<dbReference type="PANTHER" id="PTHR13833:SF71">
    <property type="entry name" value="NHL DOMAIN-CONTAINING PROTEIN"/>
    <property type="match status" value="1"/>
</dbReference>
<dbReference type="InterPro" id="IPR011042">
    <property type="entry name" value="6-blade_b-propeller_TolB-like"/>
</dbReference>
<sequence>MALEFSSSLSLFFVLVVFNLVSGKIVLEDGYEVTTVVDGHKSGLNPYTIHALPGSSNLIVLDSSGSTFYTTSFPLSVDSVINRFAGDGTPGYLDGKAGYSKFNKPRGFAIDAKGNVYVADKGNNAIRKISSSGYVTTIAGGISKDIGHRDGPAQNATFSNDFEITFVPQRCCLLVSDHGNEMVRQINLKEEDCLKSSHSNLGTYSLWSIGIALSCFLGVAIGFAVRPYIIRHEEVNHLSFIMTWKLLLTKLGEQVLIFFSYVSYRVTESTVYSVLSRLVMMIISHLSLMYSAISRLVSSMVSSLFFMRQPNNVAILDKTGFVTDPESPGCCNPKSPLLLKPSDDLMDLISFDDERETNNDKDCSNEETDTALSLPRATIDDIIKVQVEGFSKMAEEDAADRSSSSAE</sequence>
<evidence type="ECO:0000256" key="4">
    <source>
        <dbReference type="SAM" id="SignalP"/>
    </source>
</evidence>
<feature type="transmembrane region" description="Helical" evidence="3">
    <location>
        <begin position="204"/>
        <end position="225"/>
    </location>
</feature>
<keyword evidence="3" id="KW-0472">Membrane</keyword>
<reference evidence="6" key="2">
    <citation type="submission" date="2025-08" db="UniProtKB">
        <authorList>
            <consortium name="RefSeq"/>
        </authorList>
    </citation>
    <scope>IDENTIFICATION</scope>
    <source>
        <tissue evidence="6">Leaf</tissue>
    </source>
</reference>
<keyword evidence="3" id="KW-1133">Transmembrane helix</keyword>
<evidence type="ECO:0000256" key="3">
    <source>
        <dbReference type="SAM" id="Phobius"/>
    </source>
</evidence>
<dbReference type="Pfam" id="PF01436">
    <property type="entry name" value="NHL"/>
    <property type="match status" value="1"/>
</dbReference>
<reference evidence="5" key="1">
    <citation type="journal article" date="2014" name="Nat. Commun.">
        <title>The emerging biofuel crop Camelina sativa retains a highly undifferentiated hexaploid genome structure.</title>
        <authorList>
            <person name="Kagale S."/>
            <person name="Koh C."/>
            <person name="Nixon J."/>
            <person name="Bollina V."/>
            <person name="Clarke W.E."/>
            <person name="Tuteja R."/>
            <person name="Spillane C."/>
            <person name="Robinson S.J."/>
            <person name="Links M.G."/>
            <person name="Clarke C."/>
            <person name="Higgins E.E."/>
            <person name="Huebert T."/>
            <person name="Sharpe A.G."/>
            <person name="Parkin I.A."/>
        </authorList>
    </citation>
    <scope>NUCLEOTIDE SEQUENCE [LARGE SCALE GENOMIC DNA]</scope>
    <source>
        <strain evidence="5">cv. DH55</strain>
    </source>
</reference>
<dbReference type="PROSITE" id="PS51125">
    <property type="entry name" value="NHL"/>
    <property type="match status" value="1"/>
</dbReference>
<keyword evidence="5" id="KW-1185">Reference proteome</keyword>
<evidence type="ECO:0000256" key="2">
    <source>
        <dbReference type="PROSITE-ProRule" id="PRU00504"/>
    </source>
</evidence>
<accession>A0ABM0VRQ3</accession>
<dbReference type="Proteomes" id="UP000694864">
    <property type="component" value="Chromosome 14"/>
</dbReference>
<evidence type="ECO:0000313" key="6">
    <source>
        <dbReference type="RefSeq" id="XP_010460164.1"/>
    </source>
</evidence>
<gene>
    <name evidence="6" type="primary">LOC104741086</name>
</gene>
<feature type="transmembrane region" description="Helical" evidence="3">
    <location>
        <begin position="246"/>
        <end position="264"/>
    </location>
</feature>
<feature type="signal peptide" evidence="4">
    <location>
        <begin position="1"/>
        <end position="23"/>
    </location>
</feature>
<dbReference type="PANTHER" id="PTHR13833">
    <property type="match status" value="1"/>
</dbReference>
<dbReference type="GeneID" id="104741086"/>
<protein>
    <submittedName>
        <fullName evidence="6">Uncharacterized protein LOC104741086 isoform X1</fullName>
    </submittedName>
</protein>
<evidence type="ECO:0000256" key="1">
    <source>
        <dbReference type="ARBA" id="ARBA00022737"/>
    </source>
</evidence>
<evidence type="ECO:0000313" key="5">
    <source>
        <dbReference type="Proteomes" id="UP000694864"/>
    </source>
</evidence>
<name>A0ABM0VRQ3_CAMSA</name>
<feature type="repeat" description="NHL" evidence="2">
    <location>
        <begin position="102"/>
        <end position="132"/>
    </location>
</feature>
<dbReference type="SUPFAM" id="SSF101898">
    <property type="entry name" value="NHL repeat"/>
    <property type="match status" value="1"/>
</dbReference>
<keyword evidence="4" id="KW-0732">Signal</keyword>